<organism evidence="2 3">
    <name type="scientific">Rhizophlyctis rosea</name>
    <dbReference type="NCBI Taxonomy" id="64517"/>
    <lineage>
        <taxon>Eukaryota</taxon>
        <taxon>Fungi</taxon>
        <taxon>Fungi incertae sedis</taxon>
        <taxon>Chytridiomycota</taxon>
        <taxon>Chytridiomycota incertae sedis</taxon>
        <taxon>Chytridiomycetes</taxon>
        <taxon>Rhizophlyctidales</taxon>
        <taxon>Rhizophlyctidaceae</taxon>
        <taxon>Rhizophlyctis</taxon>
    </lineage>
</organism>
<dbReference type="Pfam" id="PF19273">
    <property type="entry name" value="Exportin-5"/>
    <property type="match status" value="1"/>
</dbReference>
<keyword evidence="3" id="KW-1185">Reference proteome</keyword>
<evidence type="ECO:0000313" key="3">
    <source>
        <dbReference type="Proteomes" id="UP001212841"/>
    </source>
</evidence>
<dbReference type="InterPro" id="IPR045478">
    <property type="entry name" value="Exportin-5_C"/>
</dbReference>
<sequence length="418" mass="46942">MLHSIWNPLLWQQYPRELVKALEITAQERAISPGMFNNIPGMDTSEDGAAEPATILDDEILALKRYFAHTRDPCYQLVNLFTYLGRDFYASPNIKQNLILTLFAGIEHMENRHLKRFIPVVMQPLMLQCPPDLHRTFLYDMLPFFLNFIVARLEKDWKSVAEKGSVMTEEDEGDGEDVSDEIVAERLLRDATRKVADLYGVIFQTPLPEKSSKDDIKNPTAPALTHQDLVVFLVSSDIGATFLKILLYLITVKDTTTSNKILKLCSKIAPILGHTPALQAWFGKDVLMKALEALHDGYLEACHVEAVALIAQIYITVRPTSRISYETMLNIPGMDVRALDDFETQLGQKSTLKEQTAVVKLFLNNIRGLAVSQWGKQKESFILNQTEKALLTKPAADSHASDVLENEHGDAGIGALFD</sequence>
<dbReference type="Proteomes" id="UP001212841">
    <property type="component" value="Unassembled WGS sequence"/>
</dbReference>
<dbReference type="InterPro" id="IPR011989">
    <property type="entry name" value="ARM-like"/>
</dbReference>
<proteinExistence type="predicted"/>
<comment type="caution">
    <text evidence="2">The sequence shown here is derived from an EMBL/GenBank/DDBJ whole genome shotgun (WGS) entry which is preliminary data.</text>
</comment>
<dbReference type="AlphaFoldDB" id="A0AAD5SH48"/>
<evidence type="ECO:0000259" key="1">
    <source>
        <dbReference type="Pfam" id="PF19273"/>
    </source>
</evidence>
<accession>A0AAD5SH48</accession>
<protein>
    <recommendedName>
        <fullName evidence="1">Exportin-5 C-terminal domain-containing protein</fullName>
    </recommendedName>
</protein>
<dbReference type="EMBL" id="JADGJD010000231">
    <property type="protein sequence ID" value="KAJ3053174.1"/>
    <property type="molecule type" value="Genomic_DNA"/>
</dbReference>
<dbReference type="Gene3D" id="1.25.10.10">
    <property type="entry name" value="Leucine-rich Repeat Variant"/>
    <property type="match status" value="1"/>
</dbReference>
<evidence type="ECO:0000313" key="2">
    <source>
        <dbReference type="EMBL" id="KAJ3053174.1"/>
    </source>
</evidence>
<gene>
    <name evidence="2" type="ORF">HK097_004906</name>
</gene>
<name>A0AAD5SH48_9FUNG</name>
<reference evidence="2" key="1">
    <citation type="submission" date="2020-05" db="EMBL/GenBank/DDBJ databases">
        <title>Phylogenomic resolution of chytrid fungi.</title>
        <authorList>
            <person name="Stajich J.E."/>
            <person name="Amses K."/>
            <person name="Simmons R."/>
            <person name="Seto K."/>
            <person name="Myers J."/>
            <person name="Bonds A."/>
            <person name="Quandt C.A."/>
            <person name="Barry K."/>
            <person name="Liu P."/>
            <person name="Grigoriev I."/>
            <person name="Longcore J.E."/>
            <person name="James T.Y."/>
        </authorList>
    </citation>
    <scope>NUCLEOTIDE SEQUENCE</scope>
    <source>
        <strain evidence="2">JEL0318</strain>
    </source>
</reference>
<feature type="domain" description="Exportin-5 C-terminal" evidence="1">
    <location>
        <begin position="2"/>
        <end position="377"/>
    </location>
</feature>